<evidence type="ECO:0000313" key="1">
    <source>
        <dbReference type="EMBL" id="RAL20297.1"/>
    </source>
</evidence>
<protein>
    <submittedName>
        <fullName evidence="1">Uncharacterized protein</fullName>
    </submittedName>
</protein>
<reference evidence="1 2" key="1">
    <citation type="submission" date="2018-05" db="EMBL/GenBank/DDBJ databases">
        <title>Lujinxingia marina gen. nov. sp. nov., a new facultative anaerobic member of the class Deltaproteobacteria, and proposal of Lujinxingaceae fam. nov.</title>
        <authorList>
            <person name="Li C.-M."/>
        </authorList>
    </citation>
    <scope>NUCLEOTIDE SEQUENCE [LARGE SCALE GENOMIC DNA]</scope>
    <source>
        <strain evidence="1 2">B210</strain>
    </source>
</reference>
<evidence type="ECO:0000313" key="2">
    <source>
        <dbReference type="Proteomes" id="UP000249169"/>
    </source>
</evidence>
<accession>A0A328C3I8</accession>
<organism evidence="1 2">
    <name type="scientific">Lujinxingia litoralis</name>
    <dbReference type="NCBI Taxonomy" id="2211119"/>
    <lineage>
        <taxon>Bacteria</taxon>
        <taxon>Deltaproteobacteria</taxon>
        <taxon>Bradymonadales</taxon>
        <taxon>Lujinxingiaceae</taxon>
        <taxon>Lujinxingia</taxon>
    </lineage>
</organism>
<name>A0A328C3I8_9DELT</name>
<dbReference type="Proteomes" id="UP000249169">
    <property type="component" value="Unassembled WGS sequence"/>
</dbReference>
<dbReference type="RefSeq" id="WP_111731315.1">
    <property type="nucleotide sequence ID" value="NZ_QHKO01000012.1"/>
</dbReference>
<proteinExistence type="predicted"/>
<gene>
    <name evidence="1" type="ORF">DL240_18130</name>
</gene>
<dbReference type="AlphaFoldDB" id="A0A328C3I8"/>
<comment type="caution">
    <text evidence="1">The sequence shown here is derived from an EMBL/GenBank/DDBJ whole genome shotgun (WGS) entry which is preliminary data.</text>
</comment>
<dbReference type="SUPFAM" id="SSF52038">
    <property type="entry name" value="Barstar-related"/>
    <property type="match status" value="1"/>
</dbReference>
<sequence length="106" mass="11766">MPKELLPVVTEVHIGLTITIPHLIRYRMIGGVVVNSRLYLASSSVAFIRSGERRLNIQAEYGMPNIVCRKLRGEKCKTLAGFMVEIGAALQFFDDFGENGNALRSV</sequence>
<dbReference type="EMBL" id="QHKO01000012">
    <property type="protein sequence ID" value="RAL20297.1"/>
    <property type="molecule type" value="Genomic_DNA"/>
</dbReference>
<dbReference type="InterPro" id="IPR035905">
    <property type="entry name" value="Barstar-like_sf"/>
</dbReference>
<keyword evidence="2" id="KW-1185">Reference proteome</keyword>